<evidence type="ECO:0000256" key="8">
    <source>
        <dbReference type="SAM" id="Phobius"/>
    </source>
</evidence>
<feature type="transmembrane region" description="Helical" evidence="8">
    <location>
        <begin position="30"/>
        <end position="47"/>
    </location>
</feature>
<name>A0A853DF01_9MICO</name>
<dbReference type="RefSeq" id="WP_179483163.1">
    <property type="nucleotide sequence ID" value="NZ_JACCFW010000001.1"/>
</dbReference>
<keyword evidence="11" id="KW-1185">Reference proteome</keyword>
<reference evidence="10 11" key="1">
    <citation type="submission" date="2020-07" db="EMBL/GenBank/DDBJ databases">
        <title>Sequencing the genomes of 1000 actinobacteria strains.</title>
        <authorList>
            <person name="Klenk H.-P."/>
        </authorList>
    </citation>
    <scope>NUCLEOTIDE SEQUENCE [LARGE SCALE GENOMIC DNA]</scope>
    <source>
        <strain evidence="10 11">DSM 29531</strain>
    </source>
</reference>
<feature type="domain" description="Lycopene cyclase" evidence="9">
    <location>
        <begin position="5"/>
        <end position="91"/>
    </location>
</feature>
<proteinExistence type="predicted"/>
<dbReference type="AlphaFoldDB" id="A0A853DF01"/>
<keyword evidence="7" id="KW-0413">Isomerase</keyword>
<evidence type="ECO:0000256" key="1">
    <source>
        <dbReference type="ARBA" id="ARBA00004141"/>
    </source>
</evidence>
<protein>
    <submittedName>
        <fullName evidence="10">Lycopene cyclase domain-containing protein</fullName>
    </submittedName>
</protein>
<evidence type="ECO:0000256" key="2">
    <source>
        <dbReference type="ARBA" id="ARBA00004829"/>
    </source>
</evidence>
<organism evidence="10 11">
    <name type="scientific">Allobranchiibius huperziae</name>
    <dbReference type="NCBI Taxonomy" id="1874116"/>
    <lineage>
        <taxon>Bacteria</taxon>
        <taxon>Bacillati</taxon>
        <taxon>Actinomycetota</taxon>
        <taxon>Actinomycetes</taxon>
        <taxon>Micrococcales</taxon>
        <taxon>Dermacoccaceae</taxon>
        <taxon>Allobranchiibius</taxon>
    </lineage>
</organism>
<gene>
    <name evidence="10" type="ORF">HNR15_003025</name>
</gene>
<evidence type="ECO:0000256" key="5">
    <source>
        <dbReference type="ARBA" id="ARBA00022989"/>
    </source>
</evidence>
<evidence type="ECO:0000313" key="10">
    <source>
        <dbReference type="EMBL" id="NYJ76062.1"/>
    </source>
</evidence>
<dbReference type="GO" id="GO:0016117">
    <property type="term" value="P:carotenoid biosynthetic process"/>
    <property type="evidence" value="ECO:0007669"/>
    <property type="project" value="UniProtKB-KW"/>
</dbReference>
<evidence type="ECO:0000256" key="6">
    <source>
        <dbReference type="ARBA" id="ARBA00023136"/>
    </source>
</evidence>
<feature type="transmembrane region" description="Helical" evidence="8">
    <location>
        <begin position="80"/>
        <end position="97"/>
    </location>
</feature>
<comment type="caution">
    <text evidence="10">The sequence shown here is derived from an EMBL/GenBank/DDBJ whole genome shotgun (WGS) entry which is preliminary data.</text>
</comment>
<dbReference type="NCBIfam" id="TIGR03462">
    <property type="entry name" value="CarR_dom_SF"/>
    <property type="match status" value="1"/>
</dbReference>
<dbReference type="GO" id="GO:0016872">
    <property type="term" value="F:intramolecular lyase activity"/>
    <property type="evidence" value="ECO:0007669"/>
    <property type="project" value="InterPro"/>
</dbReference>
<evidence type="ECO:0000256" key="7">
    <source>
        <dbReference type="ARBA" id="ARBA00023235"/>
    </source>
</evidence>
<dbReference type="Pfam" id="PF18916">
    <property type="entry name" value="Lycopene_cyc"/>
    <property type="match status" value="1"/>
</dbReference>
<dbReference type="EMBL" id="JACCFW010000001">
    <property type="protein sequence ID" value="NYJ76062.1"/>
    <property type="molecule type" value="Genomic_DNA"/>
</dbReference>
<feature type="transmembrane region" description="Helical" evidence="8">
    <location>
        <begin position="6"/>
        <end position="23"/>
    </location>
</feature>
<sequence length="108" mass="12026">MPEYTVSVVLGLVVVVVLELAWLRTGLFRSVRYWVSMAIVLGFQVLVDGLLTRGSRPVVAYDDSQNLGIRCPPGIPIEDFGFGFVLCTAVLLGWVRWQRRDARLSADS</sequence>
<evidence type="ECO:0000259" key="9">
    <source>
        <dbReference type="Pfam" id="PF18916"/>
    </source>
</evidence>
<accession>A0A853DF01</accession>
<dbReference type="InterPro" id="IPR017825">
    <property type="entry name" value="Lycopene_cyclase_dom"/>
</dbReference>
<keyword evidence="5 8" id="KW-1133">Transmembrane helix</keyword>
<dbReference type="GO" id="GO:0016020">
    <property type="term" value="C:membrane"/>
    <property type="evidence" value="ECO:0007669"/>
    <property type="project" value="UniProtKB-SubCell"/>
</dbReference>
<evidence type="ECO:0000256" key="4">
    <source>
        <dbReference type="ARBA" id="ARBA00022746"/>
    </source>
</evidence>
<keyword evidence="6 8" id="KW-0472">Membrane</keyword>
<keyword evidence="4" id="KW-0125">Carotenoid biosynthesis</keyword>
<keyword evidence="3 8" id="KW-0812">Transmembrane</keyword>
<dbReference type="GO" id="GO:0045436">
    <property type="term" value="F:lycopene beta cyclase activity"/>
    <property type="evidence" value="ECO:0007669"/>
    <property type="project" value="UniProtKB-ARBA"/>
</dbReference>
<evidence type="ECO:0000313" key="11">
    <source>
        <dbReference type="Proteomes" id="UP000571817"/>
    </source>
</evidence>
<dbReference type="Proteomes" id="UP000571817">
    <property type="component" value="Unassembled WGS sequence"/>
</dbReference>
<comment type="pathway">
    <text evidence="2">Carotenoid biosynthesis.</text>
</comment>
<evidence type="ECO:0000256" key="3">
    <source>
        <dbReference type="ARBA" id="ARBA00022692"/>
    </source>
</evidence>
<comment type="subcellular location">
    <subcellularLocation>
        <location evidence="1">Membrane</location>
        <topology evidence="1">Multi-pass membrane protein</topology>
    </subcellularLocation>
</comment>